<accession>A0A495AWZ2</accession>
<keyword evidence="5 12" id="KW-0812">Transmembrane</keyword>
<comment type="subcellular location">
    <subcellularLocation>
        <location evidence="1 12">Cell outer membrane</location>
        <topology evidence="1 12">Multi-pass membrane protein</topology>
    </subcellularLocation>
</comment>
<keyword evidence="10" id="KW-0675">Receptor</keyword>
<dbReference type="Pfam" id="PF07715">
    <property type="entry name" value="Plug"/>
    <property type="match status" value="1"/>
</dbReference>
<dbReference type="InterPro" id="IPR039426">
    <property type="entry name" value="TonB-dep_rcpt-like"/>
</dbReference>
<feature type="domain" description="TonB-dependent receptor plug" evidence="17">
    <location>
        <begin position="43"/>
        <end position="148"/>
    </location>
</feature>
<feature type="signal peptide" evidence="15">
    <location>
        <begin position="1"/>
        <end position="21"/>
    </location>
</feature>
<feature type="chain" id="PRO_5019797512" evidence="15">
    <location>
        <begin position="22"/>
        <end position="613"/>
    </location>
</feature>
<keyword evidence="4 12" id="KW-1134">Transmembrane beta strand</keyword>
<dbReference type="Gene3D" id="2.170.130.10">
    <property type="entry name" value="TonB-dependent receptor, plug domain"/>
    <property type="match status" value="1"/>
</dbReference>
<feature type="domain" description="TonB-dependent receptor-like beta-barrel" evidence="16">
    <location>
        <begin position="172"/>
        <end position="587"/>
    </location>
</feature>
<dbReference type="PANTHER" id="PTHR30069">
    <property type="entry name" value="TONB-DEPENDENT OUTER MEMBRANE RECEPTOR"/>
    <property type="match status" value="1"/>
</dbReference>
<evidence type="ECO:0000259" key="16">
    <source>
        <dbReference type="Pfam" id="PF00593"/>
    </source>
</evidence>
<evidence type="ECO:0000256" key="15">
    <source>
        <dbReference type="SAM" id="SignalP"/>
    </source>
</evidence>
<dbReference type="EMBL" id="RBID01000019">
    <property type="protein sequence ID" value="RKQ53237.1"/>
    <property type="molecule type" value="Genomic_DNA"/>
</dbReference>
<protein>
    <submittedName>
        <fullName evidence="18">Vitamin B12 transporter</fullName>
    </submittedName>
</protein>
<keyword evidence="6 15" id="KW-0732">Signal</keyword>
<evidence type="ECO:0000259" key="17">
    <source>
        <dbReference type="Pfam" id="PF07715"/>
    </source>
</evidence>
<dbReference type="GO" id="GO:0015889">
    <property type="term" value="P:cobalamin transport"/>
    <property type="evidence" value="ECO:0007669"/>
    <property type="project" value="TreeGrafter"/>
</dbReference>
<keyword evidence="7" id="KW-0406">Ion transport</keyword>
<keyword evidence="9 12" id="KW-0472">Membrane</keyword>
<evidence type="ECO:0000256" key="9">
    <source>
        <dbReference type="ARBA" id="ARBA00023136"/>
    </source>
</evidence>
<dbReference type="Pfam" id="PF00593">
    <property type="entry name" value="TonB_dep_Rec_b-barrel"/>
    <property type="match status" value="1"/>
</dbReference>
<dbReference type="InterPro" id="IPR037066">
    <property type="entry name" value="Plug_dom_sf"/>
</dbReference>
<dbReference type="InterPro" id="IPR000531">
    <property type="entry name" value="Beta-barrel_TonB"/>
</dbReference>
<proteinExistence type="inferred from homology"/>
<comment type="similarity">
    <text evidence="2 12 14">Belongs to the TonB-dependent receptor family.</text>
</comment>
<sequence length="613" mass="66646">MFDNKTLAALLALAAGHAAVAANPVTTGETVVVTATRSAIPLSRVLADVTVLGREEIEQSGSLSLPELLSRQPGVEAYSNGGEGKSATLLLRGTKADHVLVLVDGMRIASVTTGATALEHLPLAAIEKIEILRGPASSLYGADAIGGVIQIFTKRGEGGPAMSFHAGIGAEHKRSSGAGLSGKAGNTAFNLALEHNRTDGISSRSFQPGKYNPDRDGYENTTYLASVQHELAAGHSLGLNLYQTEASSAYDATVNKADELRSRLQGHSIELKNQLRANWQSTLRYAETNDRQHTFTKGNFSKPSAIAATRQQEWQWQHDVQWQGVGQFSLGAVRTEQQIETLNSFNGTRRNVDSLFVAYQGSFGAHRLQGSLRHDDNSQFGDKATGQLGYGYALTPQWLLGAAYGTAFKAPTFNQLYWSGSGASYHGNPALRPEEARNRELSLKWRQQGDYFSVIAFDNRIDNLIASKSATDGLQVNIDEARITGQTLEAGRSWGDFSLAGSITSQRPRSQPSGKLLARHAKLFGALTAGWQLDRTRLSAEWRASGRRYDDADNSADKVLGGYGVLNLGADYQLDKHWQLNTRLSNVADKDYQTVQNYNQPRRGWFVGVRYAQ</sequence>
<evidence type="ECO:0000256" key="4">
    <source>
        <dbReference type="ARBA" id="ARBA00022452"/>
    </source>
</evidence>
<name>A0A495AWZ2_VOGIN</name>
<organism evidence="18 19">
    <name type="scientific">Vogesella indigofera</name>
    <name type="common">Pseudomonas indigofera</name>
    <dbReference type="NCBI Taxonomy" id="45465"/>
    <lineage>
        <taxon>Bacteria</taxon>
        <taxon>Pseudomonadati</taxon>
        <taxon>Pseudomonadota</taxon>
        <taxon>Betaproteobacteria</taxon>
        <taxon>Neisseriales</taxon>
        <taxon>Chromobacteriaceae</taxon>
        <taxon>Vogesella</taxon>
    </lineage>
</organism>
<dbReference type="Proteomes" id="UP000279384">
    <property type="component" value="Unassembled WGS sequence"/>
</dbReference>
<keyword evidence="8 13" id="KW-0798">TonB box</keyword>
<comment type="caution">
    <text evidence="18">The sequence shown here is derived from an EMBL/GenBank/DDBJ whole genome shotgun (WGS) entry which is preliminary data.</text>
</comment>
<feature type="short sequence motif" description="TonB box" evidence="13">
    <location>
        <begin position="30"/>
        <end position="36"/>
    </location>
</feature>
<evidence type="ECO:0000256" key="10">
    <source>
        <dbReference type="ARBA" id="ARBA00023170"/>
    </source>
</evidence>
<dbReference type="CDD" id="cd01347">
    <property type="entry name" value="ligand_gated_channel"/>
    <property type="match status" value="1"/>
</dbReference>
<evidence type="ECO:0000256" key="12">
    <source>
        <dbReference type="PROSITE-ProRule" id="PRU01360"/>
    </source>
</evidence>
<dbReference type="PROSITE" id="PS52016">
    <property type="entry name" value="TONB_DEPENDENT_REC_3"/>
    <property type="match status" value="1"/>
</dbReference>
<reference evidence="18 19" key="1">
    <citation type="submission" date="2018-10" db="EMBL/GenBank/DDBJ databases">
        <title>Genomic Encyclopedia of Type Strains, Phase IV (KMG-IV): sequencing the most valuable type-strain genomes for metagenomic binning, comparative biology and taxonomic classification.</title>
        <authorList>
            <person name="Goeker M."/>
        </authorList>
    </citation>
    <scope>NUCLEOTIDE SEQUENCE [LARGE SCALE GENOMIC DNA]</scope>
    <source>
        <strain evidence="18 19">DSM 3303</strain>
    </source>
</reference>
<dbReference type="InterPro" id="IPR012910">
    <property type="entry name" value="Plug_dom"/>
</dbReference>
<dbReference type="GO" id="GO:0006811">
    <property type="term" value="P:monoatomic ion transport"/>
    <property type="evidence" value="ECO:0007669"/>
    <property type="project" value="UniProtKB-KW"/>
</dbReference>
<evidence type="ECO:0000256" key="8">
    <source>
        <dbReference type="ARBA" id="ARBA00023077"/>
    </source>
</evidence>
<dbReference type="RefSeq" id="WP_120812271.1">
    <property type="nucleotide sequence ID" value="NZ_RBID01000019.1"/>
</dbReference>
<dbReference type="InterPro" id="IPR010916">
    <property type="entry name" value="TonB_box_CS"/>
</dbReference>
<evidence type="ECO:0000256" key="14">
    <source>
        <dbReference type="RuleBase" id="RU003357"/>
    </source>
</evidence>
<evidence type="ECO:0000313" key="19">
    <source>
        <dbReference type="Proteomes" id="UP000279384"/>
    </source>
</evidence>
<evidence type="ECO:0000256" key="13">
    <source>
        <dbReference type="PROSITE-ProRule" id="PRU10143"/>
    </source>
</evidence>
<evidence type="ECO:0000256" key="7">
    <source>
        <dbReference type="ARBA" id="ARBA00023065"/>
    </source>
</evidence>
<evidence type="ECO:0000256" key="3">
    <source>
        <dbReference type="ARBA" id="ARBA00022448"/>
    </source>
</evidence>
<dbReference type="InterPro" id="IPR036942">
    <property type="entry name" value="Beta-barrel_TonB_sf"/>
</dbReference>
<keyword evidence="3 12" id="KW-0813">Transport</keyword>
<dbReference type="SUPFAM" id="SSF56935">
    <property type="entry name" value="Porins"/>
    <property type="match status" value="1"/>
</dbReference>
<evidence type="ECO:0000256" key="2">
    <source>
        <dbReference type="ARBA" id="ARBA00009810"/>
    </source>
</evidence>
<dbReference type="PROSITE" id="PS00430">
    <property type="entry name" value="TONB_DEPENDENT_REC_1"/>
    <property type="match status" value="1"/>
</dbReference>
<dbReference type="PANTHER" id="PTHR30069:SF53">
    <property type="entry name" value="COLICIN I RECEPTOR-RELATED"/>
    <property type="match status" value="1"/>
</dbReference>
<keyword evidence="11 12" id="KW-0998">Cell outer membrane</keyword>
<evidence type="ECO:0000256" key="6">
    <source>
        <dbReference type="ARBA" id="ARBA00022729"/>
    </source>
</evidence>
<dbReference type="GO" id="GO:0009279">
    <property type="term" value="C:cell outer membrane"/>
    <property type="evidence" value="ECO:0007669"/>
    <property type="project" value="UniProtKB-SubCell"/>
</dbReference>
<evidence type="ECO:0000313" key="18">
    <source>
        <dbReference type="EMBL" id="RKQ53237.1"/>
    </source>
</evidence>
<evidence type="ECO:0000256" key="5">
    <source>
        <dbReference type="ARBA" id="ARBA00022692"/>
    </source>
</evidence>
<dbReference type="AlphaFoldDB" id="A0A495AWZ2"/>
<evidence type="ECO:0000256" key="1">
    <source>
        <dbReference type="ARBA" id="ARBA00004571"/>
    </source>
</evidence>
<gene>
    <name evidence="18" type="ORF">C8E02_3169</name>
</gene>
<evidence type="ECO:0000256" key="11">
    <source>
        <dbReference type="ARBA" id="ARBA00023237"/>
    </source>
</evidence>
<dbReference type="Gene3D" id="2.40.170.20">
    <property type="entry name" value="TonB-dependent receptor, beta-barrel domain"/>
    <property type="match status" value="1"/>
</dbReference>